<dbReference type="GeneID" id="85305197"/>
<sequence>MAGPGGPSESAPCQLTPLSAPMAGPMASTPYNGITSRSLGWKLRKLGDFMEGRIPQHRHVKRWDGAARTCTAWDSLRKDPELWYRDGNCFVHLYGKGQSRRGPAFKVPLGPLLDARCQPLINKYLSRDLPESDASELEHVGHELLVGRVDLYIPPPPMADQDQALQFRLAMRNFFAWVYRRSMVGEHLGSALIELVNSMSEFRSPGVDIVEDTMSYLDQEGYLDITNHPNHALAMLHLAETFQLKDLYIDAFAHCVGMGEQLYTCNEYQILSSVTRKLVRSAKADMDSKLSQTALVLSDFLEDELSATNLDLSAAGGVHLQRFRAFLLAFYTASLGHYPPAPVEARSTMWDPEVHRLMRADFEALYEYLVDETFTIAGSSPFLAERGITVLHCVNAFDIRHRYMSLLHPLPLLPQITAPTSRTLFPFSRRDKLRPDQRLVAHAALIKASNKEKFRLVQNHLVVAYKRFEEDSVYTRRKFDRNQKLSHVEGRKIRWILIYGILQMLRSCTDAPPEVRDTSVVNYSLAVSTANLPPWKEGHRFSSLRPRSIFSPTNLSIMPPLSRAASPLSHAATPVSLVTTPISRVATPLSRVTSPLSRVASSTFSCRSTPVIMITESKYDSDPPGLAQHSKHSPRRTLSSIRASSARGISRTGSLISRLAQPASFRSSIAWLKGNASYSPLQASARRPVYHEIVVHGYGNGTNDVRVGEEQPTGDTPGDPATPPRRSSAFSFSPSPPSPSSSFSPHTPATATSSACWTTSGSATGDTTTTPRTEYSPVSWTCASPSPSSPSSDAASSSAGPLIPARRRVLDDTQMFRARGPASCSSSVYSTDEPTHPVVPSLSPSPPPLLPQRNSARGSMVLMVGDVGAGAGVGAGDLHPSPLRIRKEAGSGGEDLPGL</sequence>
<feature type="region of interest" description="Disordered" evidence="1">
    <location>
        <begin position="617"/>
        <end position="645"/>
    </location>
</feature>
<comment type="caution">
    <text evidence="3">The sequence shown here is derived from an EMBL/GenBank/DDBJ whole genome shotgun (WGS) entry which is preliminary data.</text>
</comment>
<gene>
    <name evidence="3" type="ORF">QBC33DRAFT_124605</name>
</gene>
<evidence type="ECO:0000313" key="4">
    <source>
        <dbReference type="Proteomes" id="UP001244011"/>
    </source>
</evidence>
<dbReference type="PANTHER" id="PTHR39601:SF1">
    <property type="entry name" value="CHORIOGENIN HMINOR"/>
    <property type="match status" value="1"/>
</dbReference>
<feature type="compositionally biased region" description="Low complexity" evidence="1">
    <location>
        <begin position="740"/>
        <end position="773"/>
    </location>
</feature>
<dbReference type="Pfam" id="PF26013">
    <property type="entry name" value="DUF8004"/>
    <property type="match status" value="1"/>
</dbReference>
<dbReference type="EMBL" id="MU839014">
    <property type="protein sequence ID" value="KAK1765589.1"/>
    <property type="molecule type" value="Genomic_DNA"/>
</dbReference>
<feature type="region of interest" description="Disordered" evidence="1">
    <location>
        <begin position="871"/>
        <end position="899"/>
    </location>
</feature>
<feature type="domain" description="DUF8004" evidence="2">
    <location>
        <begin position="211"/>
        <end position="302"/>
    </location>
</feature>
<accession>A0AAJ0BYS1</accession>
<keyword evidence="4" id="KW-1185">Reference proteome</keyword>
<feature type="compositionally biased region" description="Gly residues" evidence="1">
    <location>
        <begin position="890"/>
        <end position="899"/>
    </location>
</feature>
<feature type="compositionally biased region" description="Low complexity" evidence="1">
    <location>
        <begin position="713"/>
        <end position="733"/>
    </location>
</feature>
<dbReference type="AlphaFoldDB" id="A0AAJ0BYS1"/>
<name>A0AAJ0BYS1_9PEZI</name>
<dbReference type="InterPro" id="IPR058317">
    <property type="entry name" value="DUF8004"/>
</dbReference>
<feature type="region of interest" description="Disordered" evidence="1">
    <location>
        <begin position="818"/>
        <end position="854"/>
    </location>
</feature>
<dbReference type="RefSeq" id="XP_060281802.1">
    <property type="nucleotide sequence ID" value="XM_060422010.1"/>
</dbReference>
<feature type="compositionally biased region" description="Polar residues" evidence="1">
    <location>
        <begin position="823"/>
        <end position="832"/>
    </location>
</feature>
<dbReference type="Proteomes" id="UP001244011">
    <property type="component" value="Unassembled WGS sequence"/>
</dbReference>
<reference evidence="3" key="1">
    <citation type="submission" date="2023-06" db="EMBL/GenBank/DDBJ databases">
        <title>Genome-scale phylogeny and comparative genomics of the fungal order Sordariales.</title>
        <authorList>
            <consortium name="Lawrence Berkeley National Laboratory"/>
            <person name="Hensen N."/>
            <person name="Bonometti L."/>
            <person name="Westerberg I."/>
            <person name="Brannstrom I.O."/>
            <person name="Guillou S."/>
            <person name="Cros-Aarteil S."/>
            <person name="Calhoun S."/>
            <person name="Haridas S."/>
            <person name="Kuo A."/>
            <person name="Mondo S."/>
            <person name="Pangilinan J."/>
            <person name="Riley R."/>
            <person name="Labutti K."/>
            <person name="Andreopoulos B."/>
            <person name="Lipzen A."/>
            <person name="Chen C."/>
            <person name="Yanf M."/>
            <person name="Daum C."/>
            <person name="Ng V."/>
            <person name="Clum A."/>
            <person name="Steindorff A."/>
            <person name="Ohm R."/>
            <person name="Martin F."/>
            <person name="Silar P."/>
            <person name="Natvig D."/>
            <person name="Lalanne C."/>
            <person name="Gautier V."/>
            <person name="Ament-Velasquez S.L."/>
            <person name="Kruys A."/>
            <person name="Hutchinson M.I."/>
            <person name="Powell A.J."/>
            <person name="Barry K."/>
            <person name="Miller A.N."/>
            <person name="Grigoriev I.V."/>
            <person name="Debuchy R."/>
            <person name="Gladieux P."/>
            <person name="Thoren M.H."/>
            <person name="Johannesson H."/>
        </authorList>
    </citation>
    <scope>NUCLEOTIDE SEQUENCE</scope>
    <source>
        <strain evidence="3">8032-3</strain>
    </source>
</reference>
<proteinExistence type="predicted"/>
<feature type="compositionally biased region" description="Low complexity" evidence="1">
    <location>
        <begin position="783"/>
        <end position="801"/>
    </location>
</feature>
<evidence type="ECO:0000313" key="3">
    <source>
        <dbReference type="EMBL" id="KAK1765589.1"/>
    </source>
</evidence>
<protein>
    <recommendedName>
        <fullName evidence="2">DUF8004 domain-containing protein</fullName>
    </recommendedName>
</protein>
<evidence type="ECO:0000256" key="1">
    <source>
        <dbReference type="SAM" id="MobiDB-lite"/>
    </source>
</evidence>
<feature type="region of interest" description="Disordered" evidence="1">
    <location>
        <begin position="699"/>
        <end position="804"/>
    </location>
</feature>
<dbReference type="PANTHER" id="PTHR39601">
    <property type="entry name" value="CHORIOGENIN HMINOR"/>
    <property type="match status" value="1"/>
</dbReference>
<evidence type="ECO:0000259" key="2">
    <source>
        <dbReference type="Pfam" id="PF26013"/>
    </source>
</evidence>
<organism evidence="3 4">
    <name type="scientific">Phialemonium atrogriseum</name>
    <dbReference type="NCBI Taxonomy" id="1093897"/>
    <lineage>
        <taxon>Eukaryota</taxon>
        <taxon>Fungi</taxon>
        <taxon>Dikarya</taxon>
        <taxon>Ascomycota</taxon>
        <taxon>Pezizomycotina</taxon>
        <taxon>Sordariomycetes</taxon>
        <taxon>Sordariomycetidae</taxon>
        <taxon>Cephalothecales</taxon>
        <taxon>Cephalothecaceae</taxon>
        <taxon>Phialemonium</taxon>
    </lineage>
</organism>